<evidence type="ECO:0000256" key="6">
    <source>
        <dbReference type="ARBA" id="ARBA00022619"/>
    </source>
</evidence>
<feature type="domain" description="Lumazine-binding" evidence="11">
    <location>
        <begin position="102"/>
        <end position="198"/>
    </location>
</feature>
<keyword evidence="8" id="KW-0677">Repeat</keyword>
<protein>
    <recommendedName>
        <fullName evidence="5 9">Riboflavin synthase</fullName>
        <ecNumber evidence="4 9">2.5.1.9</ecNumber>
    </recommendedName>
</protein>
<dbReference type="Proteomes" id="UP001596042">
    <property type="component" value="Unassembled WGS sequence"/>
</dbReference>
<evidence type="ECO:0000256" key="1">
    <source>
        <dbReference type="ARBA" id="ARBA00000968"/>
    </source>
</evidence>
<dbReference type="PANTHER" id="PTHR21098:SF12">
    <property type="entry name" value="RIBOFLAVIN SYNTHASE"/>
    <property type="match status" value="1"/>
</dbReference>
<dbReference type="PIRSF" id="PIRSF000498">
    <property type="entry name" value="Riboflavin_syn_A"/>
    <property type="match status" value="1"/>
</dbReference>
<keyword evidence="6" id="KW-0686">Riboflavin biosynthesis</keyword>
<evidence type="ECO:0000256" key="2">
    <source>
        <dbReference type="ARBA" id="ARBA00002803"/>
    </source>
</evidence>
<dbReference type="NCBIfam" id="NF006767">
    <property type="entry name" value="PRK09289.1"/>
    <property type="match status" value="1"/>
</dbReference>
<dbReference type="PANTHER" id="PTHR21098">
    <property type="entry name" value="RIBOFLAVIN SYNTHASE ALPHA CHAIN"/>
    <property type="match status" value="1"/>
</dbReference>
<evidence type="ECO:0000259" key="11">
    <source>
        <dbReference type="PROSITE" id="PS51177"/>
    </source>
</evidence>
<reference evidence="13" key="1">
    <citation type="journal article" date="2019" name="Int. J. Syst. Evol. Microbiol.">
        <title>The Global Catalogue of Microorganisms (GCM) 10K type strain sequencing project: providing services to taxonomists for standard genome sequencing and annotation.</title>
        <authorList>
            <consortium name="The Broad Institute Genomics Platform"/>
            <consortium name="The Broad Institute Genome Sequencing Center for Infectious Disease"/>
            <person name="Wu L."/>
            <person name="Ma J."/>
        </authorList>
    </citation>
    <scope>NUCLEOTIDE SEQUENCE [LARGE SCALE GENOMIC DNA]</scope>
    <source>
        <strain evidence="13">CGMCC 1.15731</strain>
    </source>
</reference>
<dbReference type="InterPro" id="IPR023366">
    <property type="entry name" value="ATP_synth_asu-like_sf"/>
</dbReference>
<dbReference type="RefSeq" id="WP_374829312.1">
    <property type="nucleotide sequence ID" value="NZ_JBHEEZ010000001.1"/>
</dbReference>
<keyword evidence="13" id="KW-1185">Reference proteome</keyword>
<proteinExistence type="predicted"/>
<evidence type="ECO:0000313" key="12">
    <source>
        <dbReference type="EMBL" id="MFC4625331.1"/>
    </source>
</evidence>
<dbReference type="InterPro" id="IPR017938">
    <property type="entry name" value="Riboflavin_synthase-like_b-brl"/>
</dbReference>
<accession>A0ABV9H4K4</accession>
<feature type="repeat" description="Lumazine-binding" evidence="10">
    <location>
        <begin position="1"/>
        <end position="101"/>
    </location>
</feature>
<dbReference type="InterPro" id="IPR026017">
    <property type="entry name" value="Lumazine-bd_dom"/>
</dbReference>
<dbReference type="SUPFAM" id="SSF63380">
    <property type="entry name" value="Riboflavin synthase domain-like"/>
    <property type="match status" value="2"/>
</dbReference>
<dbReference type="NCBIfam" id="TIGR00187">
    <property type="entry name" value="ribE"/>
    <property type="match status" value="1"/>
</dbReference>
<feature type="repeat" description="Lumazine-binding" evidence="10">
    <location>
        <begin position="102"/>
        <end position="198"/>
    </location>
</feature>
<comment type="catalytic activity">
    <reaction evidence="1">
        <text>2 6,7-dimethyl-8-(1-D-ribityl)lumazine + H(+) = 5-amino-6-(D-ribitylamino)uracil + riboflavin</text>
        <dbReference type="Rhea" id="RHEA:20772"/>
        <dbReference type="ChEBI" id="CHEBI:15378"/>
        <dbReference type="ChEBI" id="CHEBI:15934"/>
        <dbReference type="ChEBI" id="CHEBI:57986"/>
        <dbReference type="ChEBI" id="CHEBI:58201"/>
        <dbReference type="EC" id="2.5.1.9"/>
    </reaction>
</comment>
<evidence type="ECO:0000256" key="9">
    <source>
        <dbReference type="NCBIfam" id="TIGR00187"/>
    </source>
</evidence>
<evidence type="ECO:0000256" key="7">
    <source>
        <dbReference type="ARBA" id="ARBA00022679"/>
    </source>
</evidence>
<name>A0ABV9H4K4_9HYPH</name>
<dbReference type="CDD" id="cd00402">
    <property type="entry name" value="Riboflavin_synthase_like"/>
    <property type="match status" value="1"/>
</dbReference>
<dbReference type="Pfam" id="PF00677">
    <property type="entry name" value="Lum_binding"/>
    <property type="match status" value="2"/>
</dbReference>
<feature type="domain" description="Lumazine-binding" evidence="11">
    <location>
        <begin position="1"/>
        <end position="101"/>
    </location>
</feature>
<dbReference type="GO" id="GO:0004746">
    <property type="term" value="F:riboflavin synthase activity"/>
    <property type="evidence" value="ECO:0007669"/>
    <property type="project" value="UniProtKB-EC"/>
</dbReference>
<organism evidence="12 13">
    <name type="scientific">Daeguia caeni</name>
    <dbReference type="NCBI Taxonomy" id="439612"/>
    <lineage>
        <taxon>Bacteria</taxon>
        <taxon>Pseudomonadati</taxon>
        <taxon>Pseudomonadota</taxon>
        <taxon>Alphaproteobacteria</taxon>
        <taxon>Hyphomicrobiales</taxon>
        <taxon>Brucellaceae</taxon>
        <taxon>Daeguia</taxon>
    </lineage>
</organism>
<dbReference type="Gene3D" id="2.40.30.20">
    <property type="match status" value="2"/>
</dbReference>
<keyword evidence="7 12" id="KW-0808">Transferase</keyword>
<dbReference type="NCBIfam" id="NF009566">
    <property type="entry name" value="PRK13020.1"/>
    <property type="match status" value="1"/>
</dbReference>
<dbReference type="EC" id="2.5.1.9" evidence="4 9"/>
<evidence type="ECO:0000256" key="3">
    <source>
        <dbReference type="ARBA" id="ARBA00004887"/>
    </source>
</evidence>
<gene>
    <name evidence="12" type="ORF">ACFO1V_08870</name>
</gene>
<dbReference type="EMBL" id="JBHSEL010000053">
    <property type="protein sequence ID" value="MFC4625331.1"/>
    <property type="molecule type" value="Genomic_DNA"/>
</dbReference>
<comment type="function">
    <text evidence="2">Catalyzes the dismutation of two molecules of 6,7-dimethyl-8-ribityllumazine, resulting in the formation of riboflavin and 5-amino-6-(D-ribitylamino)uracil.</text>
</comment>
<evidence type="ECO:0000313" key="13">
    <source>
        <dbReference type="Proteomes" id="UP001596042"/>
    </source>
</evidence>
<dbReference type="InterPro" id="IPR001783">
    <property type="entry name" value="Lumazine-bd"/>
</dbReference>
<dbReference type="PROSITE" id="PS51177">
    <property type="entry name" value="LUMAZINE_BIND"/>
    <property type="match status" value="2"/>
</dbReference>
<evidence type="ECO:0000256" key="10">
    <source>
        <dbReference type="PROSITE-ProRule" id="PRU00524"/>
    </source>
</evidence>
<evidence type="ECO:0000256" key="5">
    <source>
        <dbReference type="ARBA" id="ARBA00013950"/>
    </source>
</evidence>
<evidence type="ECO:0000256" key="4">
    <source>
        <dbReference type="ARBA" id="ARBA00012827"/>
    </source>
</evidence>
<comment type="pathway">
    <text evidence="3">Cofactor biosynthesis; riboflavin biosynthesis; riboflavin from 2-hydroxy-3-oxobutyl phosphate and 5-amino-6-(D-ribitylamino)uracil: step 2/2.</text>
</comment>
<sequence length="202" mass="22313">MFTGIVTDIGKVERIKPLNEGVLLRIETAYDPETIELGASIACSGVCLTVVALPEKSSNAHWFEVEAWEEALRLTSIATWQVGTRINLERSLKLGDEMGGHLVSGHVDGQAEIIARKEEGDAVRFTLRAPETLAPFIAQKGSVALDGTSLTVNDVQDNEFDVLIIRHTLEVTTWGERKVGDRVNIEIDQLARYAARLAQYRK</sequence>
<evidence type="ECO:0000256" key="8">
    <source>
        <dbReference type="ARBA" id="ARBA00022737"/>
    </source>
</evidence>
<comment type="caution">
    <text evidence="12">The sequence shown here is derived from an EMBL/GenBank/DDBJ whole genome shotgun (WGS) entry which is preliminary data.</text>
</comment>